<dbReference type="PROSITE" id="PS50808">
    <property type="entry name" value="ZF_BED"/>
    <property type="match status" value="1"/>
</dbReference>
<dbReference type="GO" id="GO:1990837">
    <property type="term" value="F:sequence-specific double-stranded DNA binding"/>
    <property type="evidence" value="ECO:0007669"/>
    <property type="project" value="TreeGrafter"/>
</dbReference>
<protein>
    <recommendedName>
        <fullName evidence="6">BED-type domain-containing protein</fullName>
    </recommendedName>
</protein>
<dbReference type="Proteomes" id="UP001177140">
    <property type="component" value="Unassembled WGS sequence"/>
</dbReference>
<dbReference type="EMBL" id="JAJJMA010318845">
    <property type="protein sequence ID" value="MCL7049668.1"/>
    <property type="molecule type" value="Genomic_DNA"/>
</dbReference>
<dbReference type="Pfam" id="PF02892">
    <property type="entry name" value="zf-BED"/>
    <property type="match status" value="1"/>
</dbReference>
<dbReference type="GO" id="GO:0008270">
    <property type="term" value="F:zinc ion binding"/>
    <property type="evidence" value="ECO:0007669"/>
    <property type="project" value="UniProtKB-KW"/>
</dbReference>
<comment type="caution">
    <text evidence="7">The sequence shown here is derived from an EMBL/GenBank/DDBJ whole genome shotgun (WGS) entry which is preliminary data.</text>
</comment>
<feature type="non-terminal residue" evidence="7">
    <location>
        <position position="1"/>
    </location>
</feature>
<dbReference type="SUPFAM" id="SSF140996">
    <property type="entry name" value="Hermes dimerisation domain"/>
    <property type="match status" value="1"/>
</dbReference>
<organism evidence="7 8">
    <name type="scientific">Papaver nudicaule</name>
    <name type="common">Iceland poppy</name>
    <dbReference type="NCBI Taxonomy" id="74823"/>
    <lineage>
        <taxon>Eukaryota</taxon>
        <taxon>Viridiplantae</taxon>
        <taxon>Streptophyta</taxon>
        <taxon>Embryophyta</taxon>
        <taxon>Tracheophyta</taxon>
        <taxon>Spermatophyta</taxon>
        <taxon>Magnoliopsida</taxon>
        <taxon>Ranunculales</taxon>
        <taxon>Papaveraceae</taxon>
        <taxon>Papaveroideae</taxon>
        <taxon>Papaver</taxon>
    </lineage>
</organism>
<evidence type="ECO:0000256" key="2">
    <source>
        <dbReference type="ARBA" id="ARBA00022771"/>
    </source>
</evidence>
<keyword evidence="3" id="KW-0862">Zinc</keyword>
<gene>
    <name evidence="7" type="ORF">MKW94_025038</name>
</gene>
<feature type="domain" description="BED-type" evidence="6">
    <location>
        <begin position="53"/>
        <end position="107"/>
    </location>
</feature>
<reference evidence="7" key="1">
    <citation type="submission" date="2022-03" db="EMBL/GenBank/DDBJ databases">
        <title>A functionally conserved STORR gene fusion in Papaver species that diverged 16.8 million years ago.</title>
        <authorList>
            <person name="Catania T."/>
        </authorList>
    </citation>
    <scope>NUCLEOTIDE SEQUENCE</scope>
    <source>
        <strain evidence="7">S-191538</strain>
    </source>
</reference>
<evidence type="ECO:0000256" key="1">
    <source>
        <dbReference type="ARBA" id="ARBA00022723"/>
    </source>
</evidence>
<evidence type="ECO:0000313" key="8">
    <source>
        <dbReference type="Proteomes" id="UP001177140"/>
    </source>
</evidence>
<dbReference type="GO" id="GO:0006357">
    <property type="term" value="P:regulation of transcription by RNA polymerase II"/>
    <property type="evidence" value="ECO:0007669"/>
    <property type="project" value="TreeGrafter"/>
</dbReference>
<evidence type="ECO:0000256" key="5">
    <source>
        <dbReference type="SAM" id="MobiDB-lite"/>
    </source>
</evidence>
<evidence type="ECO:0000259" key="6">
    <source>
        <dbReference type="PROSITE" id="PS50808"/>
    </source>
</evidence>
<evidence type="ECO:0000256" key="3">
    <source>
        <dbReference type="ARBA" id="ARBA00022833"/>
    </source>
</evidence>
<dbReference type="PANTHER" id="PTHR34396">
    <property type="entry name" value="OS03G0264950 PROTEIN-RELATED"/>
    <property type="match status" value="1"/>
</dbReference>
<name>A0AA41VYB0_PAPNU</name>
<evidence type="ECO:0000256" key="4">
    <source>
        <dbReference type="PROSITE-ProRule" id="PRU00027"/>
    </source>
</evidence>
<sequence>MVVISEDDSASSLQVVHGFASQMGPPASRPPSNLIGASGRSTSGSNKKARIGVQKSWVWDHFIKIENNKRSMCKHCKVTKYKIGGKSHGTSNMIHHLEKCAKYKETLPKVAGGQQTLDFQPCKPGEEPQLVGVSFSQAGCRRALIRFIITDEMAFRIVHGEGFRAFCKYLEPRFKIPGRMTVYRDVISL</sequence>
<keyword evidence="8" id="KW-1185">Reference proteome</keyword>
<dbReference type="InterPro" id="IPR036236">
    <property type="entry name" value="Znf_C2H2_sf"/>
</dbReference>
<evidence type="ECO:0000313" key="7">
    <source>
        <dbReference type="EMBL" id="MCL7049668.1"/>
    </source>
</evidence>
<keyword evidence="1" id="KW-0479">Metal-binding</keyword>
<dbReference type="SMART" id="SM00614">
    <property type="entry name" value="ZnF_BED"/>
    <property type="match status" value="1"/>
</dbReference>
<dbReference type="SUPFAM" id="SSF57667">
    <property type="entry name" value="beta-beta-alpha zinc fingers"/>
    <property type="match status" value="1"/>
</dbReference>
<dbReference type="AlphaFoldDB" id="A0AA41VYB0"/>
<dbReference type="GO" id="GO:0005634">
    <property type="term" value="C:nucleus"/>
    <property type="evidence" value="ECO:0007669"/>
    <property type="project" value="TreeGrafter"/>
</dbReference>
<accession>A0AA41VYB0</accession>
<dbReference type="InterPro" id="IPR053031">
    <property type="entry name" value="Cuticle_assoc_protein"/>
</dbReference>
<keyword evidence="2 4" id="KW-0863">Zinc-finger</keyword>
<dbReference type="PANTHER" id="PTHR34396:SF27">
    <property type="entry name" value="OS08G0208700 PROTEIN"/>
    <property type="match status" value="1"/>
</dbReference>
<feature type="region of interest" description="Disordered" evidence="5">
    <location>
        <begin position="22"/>
        <end position="47"/>
    </location>
</feature>
<dbReference type="InterPro" id="IPR003656">
    <property type="entry name" value="Znf_BED"/>
</dbReference>
<proteinExistence type="predicted"/>